<dbReference type="PANTHER" id="PTHR46797:SF1">
    <property type="entry name" value="METHYLPHOSPHONATE SYNTHASE"/>
    <property type="match status" value="1"/>
</dbReference>
<keyword evidence="1" id="KW-0238">DNA-binding</keyword>
<dbReference type="CDD" id="cd02209">
    <property type="entry name" value="cupin_XRE_C"/>
    <property type="match status" value="1"/>
</dbReference>
<reference evidence="3 4" key="1">
    <citation type="submission" date="2017-11" db="EMBL/GenBank/DDBJ databases">
        <title>The genome sequence of Pantoea rodasii DSM 26611.</title>
        <authorList>
            <person name="Gao J."/>
            <person name="Mao X."/>
            <person name="Sun J."/>
        </authorList>
    </citation>
    <scope>NUCLEOTIDE SEQUENCE [LARGE SCALE GENOMIC DNA]</scope>
    <source>
        <strain evidence="3 4">DSM 26611</strain>
    </source>
</reference>
<gene>
    <name evidence="3" type="ORF">PRCB_03485</name>
</gene>
<dbReference type="Pfam" id="PF01381">
    <property type="entry name" value="HTH_3"/>
    <property type="match status" value="1"/>
</dbReference>
<dbReference type="SUPFAM" id="SSF47413">
    <property type="entry name" value="lambda repressor-like DNA-binding domains"/>
    <property type="match status" value="1"/>
</dbReference>
<dbReference type="RefSeq" id="WP_100700363.1">
    <property type="nucleotide sequence ID" value="NZ_MLFP01000017.1"/>
</dbReference>
<dbReference type="STRING" id="1076549.HA45_18395"/>
<dbReference type="SUPFAM" id="SSF51182">
    <property type="entry name" value="RmlC-like cupins"/>
    <property type="match status" value="1"/>
</dbReference>
<dbReference type="CDD" id="cd00093">
    <property type="entry name" value="HTH_XRE"/>
    <property type="match status" value="1"/>
</dbReference>
<dbReference type="InterPro" id="IPR013096">
    <property type="entry name" value="Cupin_2"/>
</dbReference>
<evidence type="ECO:0000313" key="4">
    <source>
        <dbReference type="Proteomes" id="UP000232062"/>
    </source>
</evidence>
<dbReference type="OrthoDB" id="9792093at2"/>
<dbReference type="Pfam" id="PF07883">
    <property type="entry name" value="Cupin_2"/>
    <property type="match status" value="1"/>
</dbReference>
<dbReference type="GO" id="GO:0003677">
    <property type="term" value="F:DNA binding"/>
    <property type="evidence" value="ECO:0007669"/>
    <property type="project" value="UniProtKB-KW"/>
</dbReference>
<dbReference type="GO" id="GO:0005829">
    <property type="term" value="C:cytosol"/>
    <property type="evidence" value="ECO:0007669"/>
    <property type="project" value="TreeGrafter"/>
</dbReference>
<dbReference type="InterPro" id="IPR010982">
    <property type="entry name" value="Lambda_DNA-bd_dom_sf"/>
</dbReference>
<accession>A0A2M9WHW3</accession>
<dbReference type="Proteomes" id="UP000232062">
    <property type="component" value="Unassembled WGS sequence"/>
</dbReference>
<dbReference type="GO" id="GO:0003700">
    <property type="term" value="F:DNA-binding transcription factor activity"/>
    <property type="evidence" value="ECO:0007669"/>
    <property type="project" value="TreeGrafter"/>
</dbReference>
<dbReference type="AlphaFoldDB" id="A0A2M9WHW3"/>
<organism evidence="3 4">
    <name type="scientific">Pantoea rodasii</name>
    <dbReference type="NCBI Taxonomy" id="1076549"/>
    <lineage>
        <taxon>Bacteria</taxon>
        <taxon>Pseudomonadati</taxon>
        <taxon>Pseudomonadota</taxon>
        <taxon>Gammaproteobacteria</taxon>
        <taxon>Enterobacterales</taxon>
        <taxon>Erwiniaceae</taxon>
        <taxon>Pantoea</taxon>
    </lineage>
</organism>
<dbReference type="InterPro" id="IPR011051">
    <property type="entry name" value="RmlC_Cupin_sf"/>
</dbReference>
<dbReference type="InterPro" id="IPR050807">
    <property type="entry name" value="TransReg_Diox_bact_type"/>
</dbReference>
<dbReference type="Gene3D" id="2.60.120.10">
    <property type="entry name" value="Jelly Rolls"/>
    <property type="match status" value="1"/>
</dbReference>
<dbReference type="PANTHER" id="PTHR46797">
    <property type="entry name" value="HTH-TYPE TRANSCRIPTIONAL REGULATOR"/>
    <property type="match status" value="1"/>
</dbReference>
<dbReference type="SMART" id="SM00530">
    <property type="entry name" value="HTH_XRE"/>
    <property type="match status" value="1"/>
</dbReference>
<name>A0A2M9WHW3_9GAMM</name>
<dbReference type="EMBL" id="PIQI01000009">
    <property type="protein sequence ID" value="PJZ07089.1"/>
    <property type="molecule type" value="Genomic_DNA"/>
</dbReference>
<sequence>MTPPIAIISAGLVRERQRAGLSLTEVARRAGIAKSTLSQLEAGNGNPSLETLWSLCVALNIPFARLMEPEVKRLQVIRRGEGMMVSAELADYQAALLASCPPGGRRDLYLITSQPGAPRASHPHPPGSVEHIIIARGRALVGPTDAPVELHPGDYICYPADEPHIFQALEADTMAVQLSEQNSS</sequence>
<evidence type="ECO:0000313" key="3">
    <source>
        <dbReference type="EMBL" id="PJZ07089.1"/>
    </source>
</evidence>
<evidence type="ECO:0000256" key="1">
    <source>
        <dbReference type="ARBA" id="ARBA00023125"/>
    </source>
</evidence>
<dbReference type="Gene3D" id="1.10.260.40">
    <property type="entry name" value="lambda repressor-like DNA-binding domains"/>
    <property type="match status" value="1"/>
</dbReference>
<dbReference type="InterPro" id="IPR001387">
    <property type="entry name" value="Cro/C1-type_HTH"/>
</dbReference>
<dbReference type="InterPro" id="IPR014710">
    <property type="entry name" value="RmlC-like_jellyroll"/>
</dbReference>
<feature type="domain" description="HTH cro/C1-type" evidence="2">
    <location>
        <begin position="12"/>
        <end position="66"/>
    </location>
</feature>
<protein>
    <submittedName>
        <fullName evidence="3">Transcriptional regulator</fullName>
    </submittedName>
</protein>
<dbReference type="PROSITE" id="PS50943">
    <property type="entry name" value="HTH_CROC1"/>
    <property type="match status" value="1"/>
</dbReference>
<keyword evidence="4" id="KW-1185">Reference proteome</keyword>
<comment type="caution">
    <text evidence="3">The sequence shown here is derived from an EMBL/GenBank/DDBJ whole genome shotgun (WGS) entry which is preliminary data.</text>
</comment>
<evidence type="ECO:0000259" key="2">
    <source>
        <dbReference type="PROSITE" id="PS50943"/>
    </source>
</evidence>
<proteinExistence type="predicted"/>